<gene>
    <name evidence="1" type="ORF">GA0070623_0655</name>
</gene>
<dbReference type="EMBL" id="LT607752">
    <property type="protein sequence ID" value="SCG40313.1"/>
    <property type="molecule type" value="Genomic_DNA"/>
</dbReference>
<organism evidence="1 2">
    <name type="scientific">Micromonospora rifamycinica</name>
    <dbReference type="NCBI Taxonomy" id="291594"/>
    <lineage>
        <taxon>Bacteria</taxon>
        <taxon>Bacillati</taxon>
        <taxon>Actinomycetota</taxon>
        <taxon>Actinomycetes</taxon>
        <taxon>Micromonosporales</taxon>
        <taxon>Micromonosporaceae</taxon>
        <taxon>Micromonospora</taxon>
    </lineage>
</organism>
<protein>
    <submittedName>
        <fullName evidence="1">Excreted virulence factor EspC, type VII ESX diderm</fullName>
    </submittedName>
</protein>
<dbReference type="AlphaFoldDB" id="A0A109IHT5"/>
<accession>A0A109IHT5</accession>
<dbReference type="InterPro" id="IPR022536">
    <property type="entry name" value="EspC"/>
</dbReference>
<dbReference type="OrthoDB" id="3402696at2"/>
<evidence type="ECO:0000313" key="1">
    <source>
        <dbReference type="EMBL" id="SCG40313.1"/>
    </source>
</evidence>
<sequence length="106" mass="11401">MPAVDHIRVDPDDLTTHAAHLDRCADSLDTARRAGQHVQLDADAYGQLCAIMPVLLAGLQRTLVDGVDAAAGSVRDTAARLRSGADGYRAADARAARQLDRVRDRR</sequence>
<proteinExistence type="predicted"/>
<name>A0A109IHT5_9ACTN</name>
<dbReference type="RefSeq" id="WP_067312444.1">
    <property type="nucleotide sequence ID" value="NZ_LRMV01000128.1"/>
</dbReference>
<reference evidence="2" key="1">
    <citation type="submission" date="2016-06" db="EMBL/GenBank/DDBJ databases">
        <authorList>
            <person name="Varghese N."/>
            <person name="Submissions Spin"/>
        </authorList>
    </citation>
    <scope>NUCLEOTIDE SEQUENCE [LARGE SCALE GENOMIC DNA]</scope>
    <source>
        <strain evidence="2">DSM 44983</strain>
    </source>
</reference>
<dbReference type="Proteomes" id="UP000198226">
    <property type="component" value="Chromosome I"/>
</dbReference>
<keyword evidence="2" id="KW-1185">Reference proteome</keyword>
<dbReference type="Pfam" id="PF10824">
    <property type="entry name" value="T7SS_ESX_EspC"/>
    <property type="match status" value="1"/>
</dbReference>
<evidence type="ECO:0000313" key="2">
    <source>
        <dbReference type="Proteomes" id="UP000198226"/>
    </source>
</evidence>
<dbReference type="GO" id="GO:0009306">
    <property type="term" value="P:protein secretion"/>
    <property type="evidence" value="ECO:0007669"/>
    <property type="project" value="InterPro"/>
</dbReference>